<evidence type="ECO:0000313" key="2">
    <source>
        <dbReference type="Proteomes" id="UP000502196"/>
    </source>
</evidence>
<accession>A0A6F9EF90</accession>
<organism evidence="1 2">
    <name type="scientific">Kyrpidia spormannii</name>
    <dbReference type="NCBI Taxonomy" id="2055160"/>
    <lineage>
        <taxon>Bacteria</taxon>
        <taxon>Bacillati</taxon>
        <taxon>Bacillota</taxon>
        <taxon>Bacilli</taxon>
        <taxon>Bacillales</taxon>
        <taxon>Alicyclobacillaceae</taxon>
        <taxon>Kyrpidia</taxon>
    </lineage>
</organism>
<evidence type="ECO:0000313" key="1">
    <source>
        <dbReference type="EMBL" id="CAB3395971.1"/>
    </source>
</evidence>
<dbReference type="EMBL" id="LR792683">
    <property type="protein sequence ID" value="CAB3395971.1"/>
    <property type="molecule type" value="Genomic_DNA"/>
</dbReference>
<dbReference type="RefSeq" id="WP_170086472.1">
    <property type="nucleotide sequence ID" value="NZ_CP047971.1"/>
</dbReference>
<protein>
    <submittedName>
        <fullName evidence="1">Uncharacterized protein</fullName>
    </submittedName>
</protein>
<gene>
    <name evidence="1" type="ORF">COOX1_3217</name>
</gene>
<dbReference type="Proteomes" id="UP000502196">
    <property type="component" value="Chromosome"/>
</dbReference>
<name>A0A6F9EF90_9BACL</name>
<dbReference type="AlphaFoldDB" id="A0A6F9EF90"/>
<reference evidence="1 2" key="1">
    <citation type="submission" date="2020-04" db="EMBL/GenBank/DDBJ databases">
        <authorList>
            <person name="Hogendoorn C."/>
        </authorList>
    </citation>
    <scope>NUCLEOTIDE SEQUENCE [LARGE SCALE GENOMIC DNA]</scope>
    <source>
        <strain evidence="1">COOX1</strain>
    </source>
</reference>
<sequence length="375" mass="42260">MTDAVDRAFLRVEEKLAGADLETLKERIESISFEAMFDHVQVLNRTDWIMIGVAGVAGALIDIIYGRPTGFSEPEIKDNSLFGLGEQLKNFDPQNNPIDFQAGGPVGDHRLYSYGHDLFRFFEGVKEIMNGVYQGISPDGHGVITHAFTGYSPVDLHTAIITLILHLFKDFWTSMSLPLPGMTWLANLNGDQMPELAKKLYEDGVNLRTVMAEISATVIVELTIRVYHHFRFREKSVSQRHIEAHRDRMLACAHGVALLANIGKVAFTQQPQLLNIGQWAMFARAAIRLWRYHVTEIVGEKMRVSKERTNVMSEALASLLIDGRGKKELYDVTLLLQDLSAENARLARSAKSLAEYMSFHTNHMRAGYEELLALR</sequence>
<proteinExistence type="predicted"/>